<dbReference type="OrthoDB" id="5245501at2759"/>
<dbReference type="Proteomes" id="UP000800035">
    <property type="component" value="Unassembled WGS sequence"/>
</dbReference>
<feature type="compositionally biased region" description="Basic and acidic residues" evidence="1">
    <location>
        <begin position="506"/>
        <end position="524"/>
    </location>
</feature>
<evidence type="ECO:0000313" key="3">
    <source>
        <dbReference type="Proteomes" id="UP000800035"/>
    </source>
</evidence>
<organism evidence="2 3">
    <name type="scientific">Byssothecium circinans</name>
    <dbReference type="NCBI Taxonomy" id="147558"/>
    <lineage>
        <taxon>Eukaryota</taxon>
        <taxon>Fungi</taxon>
        <taxon>Dikarya</taxon>
        <taxon>Ascomycota</taxon>
        <taxon>Pezizomycotina</taxon>
        <taxon>Dothideomycetes</taxon>
        <taxon>Pleosporomycetidae</taxon>
        <taxon>Pleosporales</taxon>
        <taxon>Massarineae</taxon>
        <taxon>Massarinaceae</taxon>
        <taxon>Byssothecium</taxon>
    </lineage>
</organism>
<accession>A0A6A5TUV4</accession>
<proteinExistence type="predicted"/>
<evidence type="ECO:0000313" key="2">
    <source>
        <dbReference type="EMBL" id="KAF1955432.1"/>
    </source>
</evidence>
<gene>
    <name evidence="2" type="ORF">CC80DRAFT_594195</name>
</gene>
<dbReference type="AlphaFoldDB" id="A0A6A5TUV4"/>
<sequence>MTIKHGQDLMELLMHRSRTRHRQFVHLPNHLHWNIFLSVPMSQSKDPDLPTLPGGSTKVGSDAKNEGVFAHTINQSGGKMKIIGQLKNTITIAVNLADHMVSYAARIKGVDVRMRDISDRIRATSSILHGIEILFEQLTSNPVDESLEAPDAAKDLYAELQSCEIWLSGVQEQMDEFMQEVPSPTSLEGKEREKVELAQERLVLLESRITVVEIGIQDHKMNLQIRLSLFSLSFSSQKPDPTWSNMISDLLSEFRRILSDLGKLRNDVEPKSLRPASLHPPGSPLPGRAPTPTAFNPRYAGWVIQRGSAYATGRDARSRSWSRPAVKALAFSSEQLYLQVMLLMIEDGKRDRTLHDTYDRLGPERQRAISDLVARENQVLQEAEPFLEWRLAGIQPRTHRIDRRRTEIVSMLVFLKTELKPQVDWEKLRAQAEPSLRGGAGDAEYEFEDEWYADRHTLGARHVPPASRRERRRERSQVPSPNTNTYNTYAGPSHDTRQHHQRSTKARFDTRQHRQSRTEAQYERTARQQTFTYNHPIFKYGSRLAGVLWSATLDGHEQTYRGKGKARAGDLGRDDDALIHALVEDWHEVVHVWPRGDLTTSYNVAATAVPGFTHSTSAYHTFNDTFAATGTFGGSVSGAPALGTVGGPASNTGVQHPVENPTLAARSTGRRLSGQARRQGRIITLQAVIGTSRKRKEDGQRR</sequence>
<reference evidence="2" key="1">
    <citation type="journal article" date="2020" name="Stud. Mycol.">
        <title>101 Dothideomycetes genomes: a test case for predicting lifestyles and emergence of pathogens.</title>
        <authorList>
            <person name="Haridas S."/>
            <person name="Albert R."/>
            <person name="Binder M."/>
            <person name="Bloem J."/>
            <person name="Labutti K."/>
            <person name="Salamov A."/>
            <person name="Andreopoulos B."/>
            <person name="Baker S."/>
            <person name="Barry K."/>
            <person name="Bills G."/>
            <person name="Bluhm B."/>
            <person name="Cannon C."/>
            <person name="Castanera R."/>
            <person name="Culley D."/>
            <person name="Daum C."/>
            <person name="Ezra D."/>
            <person name="Gonzalez J."/>
            <person name="Henrissat B."/>
            <person name="Kuo A."/>
            <person name="Liang C."/>
            <person name="Lipzen A."/>
            <person name="Lutzoni F."/>
            <person name="Magnuson J."/>
            <person name="Mondo S."/>
            <person name="Nolan M."/>
            <person name="Ohm R."/>
            <person name="Pangilinan J."/>
            <person name="Park H.-J."/>
            <person name="Ramirez L."/>
            <person name="Alfaro M."/>
            <person name="Sun H."/>
            <person name="Tritt A."/>
            <person name="Yoshinaga Y."/>
            <person name="Zwiers L.-H."/>
            <person name="Turgeon B."/>
            <person name="Goodwin S."/>
            <person name="Spatafora J."/>
            <person name="Crous P."/>
            <person name="Grigoriev I."/>
        </authorList>
    </citation>
    <scope>NUCLEOTIDE SEQUENCE</scope>
    <source>
        <strain evidence="2">CBS 675.92</strain>
    </source>
</reference>
<protein>
    <submittedName>
        <fullName evidence="2">Uncharacterized protein</fullName>
    </submittedName>
</protein>
<feature type="compositionally biased region" description="Polar residues" evidence="1">
    <location>
        <begin position="477"/>
        <end position="490"/>
    </location>
</feature>
<feature type="region of interest" description="Disordered" evidence="1">
    <location>
        <begin position="458"/>
        <end position="524"/>
    </location>
</feature>
<evidence type="ECO:0000256" key="1">
    <source>
        <dbReference type="SAM" id="MobiDB-lite"/>
    </source>
</evidence>
<dbReference type="EMBL" id="ML976994">
    <property type="protein sequence ID" value="KAF1955432.1"/>
    <property type="molecule type" value="Genomic_DNA"/>
</dbReference>
<keyword evidence="3" id="KW-1185">Reference proteome</keyword>
<name>A0A6A5TUV4_9PLEO</name>